<protein>
    <recommendedName>
        <fullName evidence="7">HTH myb-type domain-containing protein</fullName>
    </recommendedName>
</protein>
<evidence type="ECO:0000256" key="1">
    <source>
        <dbReference type="ARBA" id="ARBA00004123"/>
    </source>
</evidence>
<feature type="compositionally biased region" description="Low complexity" evidence="6">
    <location>
        <begin position="342"/>
        <end position="368"/>
    </location>
</feature>
<dbReference type="FunFam" id="1.10.10.60:FF:000002">
    <property type="entry name" value="Myb family transcription factor"/>
    <property type="match status" value="1"/>
</dbReference>
<dbReference type="PROSITE" id="PS51294">
    <property type="entry name" value="HTH_MYB"/>
    <property type="match status" value="1"/>
</dbReference>
<keyword evidence="2" id="KW-0805">Transcription regulation</keyword>
<dbReference type="GO" id="GO:0003700">
    <property type="term" value="F:DNA-binding transcription factor activity"/>
    <property type="evidence" value="ECO:0007669"/>
    <property type="project" value="InterPro"/>
</dbReference>
<dbReference type="GO" id="GO:0003677">
    <property type="term" value="F:DNA binding"/>
    <property type="evidence" value="ECO:0007669"/>
    <property type="project" value="UniProtKB-KW"/>
</dbReference>
<gene>
    <name evidence="8" type="ORF">DCAR_0101527</name>
</gene>
<dbReference type="GO" id="GO:0005634">
    <property type="term" value="C:nucleus"/>
    <property type="evidence" value="ECO:0007669"/>
    <property type="project" value="UniProtKB-SubCell"/>
</dbReference>
<dbReference type="Gene3D" id="1.10.10.60">
    <property type="entry name" value="Homeodomain-like"/>
    <property type="match status" value="1"/>
</dbReference>
<dbReference type="InterPro" id="IPR009057">
    <property type="entry name" value="Homeodomain-like_sf"/>
</dbReference>
<dbReference type="Pfam" id="PF26575">
    <property type="entry name" value="HHO5_N"/>
    <property type="match status" value="1"/>
</dbReference>
<comment type="subcellular location">
    <subcellularLocation>
        <location evidence="1">Nucleus</location>
    </subcellularLocation>
</comment>
<keyword evidence="9" id="KW-1185">Reference proteome</keyword>
<keyword evidence="4" id="KW-0804">Transcription</keyword>
<keyword evidence="5" id="KW-0539">Nucleus</keyword>
<proteinExistence type="predicted"/>
<dbReference type="AlphaFoldDB" id="A0AAF1AGX3"/>
<evidence type="ECO:0000256" key="5">
    <source>
        <dbReference type="ARBA" id="ARBA00023242"/>
    </source>
</evidence>
<dbReference type="InterPro" id="IPR006447">
    <property type="entry name" value="Myb_dom_plants"/>
</dbReference>
<reference evidence="8" key="2">
    <citation type="submission" date="2022-03" db="EMBL/GenBank/DDBJ databases">
        <title>Draft title - Genomic analysis of global carrot germplasm unveils the trajectory of domestication and the origin of high carotenoid orange carrot.</title>
        <authorList>
            <person name="Iorizzo M."/>
            <person name="Ellison S."/>
            <person name="Senalik D."/>
            <person name="Macko-Podgorni A."/>
            <person name="Grzebelus D."/>
            <person name="Bostan H."/>
            <person name="Rolling W."/>
            <person name="Curaba J."/>
            <person name="Simon P."/>
        </authorList>
    </citation>
    <scope>NUCLEOTIDE SEQUENCE</scope>
    <source>
        <tissue evidence="8">Leaf</tissue>
    </source>
</reference>
<evidence type="ECO:0000259" key="7">
    <source>
        <dbReference type="PROSITE" id="PS51294"/>
    </source>
</evidence>
<dbReference type="InterPro" id="IPR058673">
    <property type="entry name" value="HHO5-like_N"/>
</dbReference>
<dbReference type="EMBL" id="CP093343">
    <property type="protein sequence ID" value="WOG82363.1"/>
    <property type="molecule type" value="Genomic_DNA"/>
</dbReference>
<dbReference type="PANTHER" id="PTHR31003:SF3">
    <property type="entry name" value="HOMEODOMAIN-LIKE SUPERFAMILY PROTEIN-RELATED"/>
    <property type="match status" value="1"/>
</dbReference>
<accession>A0AAF1AGX3</accession>
<sequence>MIFNSQQLSLKTRPIFNAPNTITDLLGDVCNISDQIDKLNDIIQRLQDEIIKIDAFKTELPLTVLFVNDAIVALKEEIMQCKKSNNKTVLKEFIPLKKGCYEVETDKDSGDKKNWMSSMQLWNHSETHNSKFNSKEKNLVEINKDSVQESVAATKNLYKPYRSGIERRGFVPFKGYPTFLMLAKKKDLEESPIPRLSLLIPGINTLSKGLVSSVMCSKSSTSRAVSYFSPKAQSISTTSLEPLKQQTGRKRRRCWSQDLHIRFVTALQQLGGSQVATPKQIRELIQVDDLTNDEVKSHLQKYRLHTRKVPSGTTPTPANGPAASALGRLWSCKDQYSESAKQSMSQSGSPQGPLQLTETTGGTSTVKTDSMDDDEDDKSQSYCCKTWIQTSINSDV</sequence>
<feature type="region of interest" description="Disordered" evidence="6">
    <location>
        <begin position="337"/>
        <end position="380"/>
    </location>
</feature>
<dbReference type="PANTHER" id="PTHR31003">
    <property type="entry name" value="MYB FAMILY TRANSCRIPTION FACTOR"/>
    <property type="match status" value="1"/>
</dbReference>
<evidence type="ECO:0000256" key="2">
    <source>
        <dbReference type="ARBA" id="ARBA00023015"/>
    </source>
</evidence>
<feature type="domain" description="HTH myb-type" evidence="7">
    <location>
        <begin position="247"/>
        <end position="307"/>
    </location>
</feature>
<dbReference type="InterPro" id="IPR044787">
    <property type="entry name" value="HHO5-like"/>
</dbReference>
<dbReference type="SUPFAM" id="SSF46689">
    <property type="entry name" value="Homeodomain-like"/>
    <property type="match status" value="1"/>
</dbReference>
<evidence type="ECO:0000313" key="8">
    <source>
        <dbReference type="EMBL" id="WOG82363.1"/>
    </source>
</evidence>
<keyword evidence="3" id="KW-0238">DNA-binding</keyword>
<dbReference type="InterPro" id="IPR017930">
    <property type="entry name" value="Myb_dom"/>
</dbReference>
<dbReference type="KEGG" id="dcr:108219588"/>
<organism evidence="8 9">
    <name type="scientific">Daucus carota subsp. sativus</name>
    <name type="common">Carrot</name>
    <dbReference type="NCBI Taxonomy" id="79200"/>
    <lineage>
        <taxon>Eukaryota</taxon>
        <taxon>Viridiplantae</taxon>
        <taxon>Streptophyta</taxon>
        <taxon>Embryophyta</taxon>
        <taxon>Tracheophyta</taxon>
        <taxon>Spermatophyta</taxon>
        <taxon>Magnoliopsida</taxon>
        <taxon>eudicotyledons</taxon>
        <taxon>Gunneridae</taxon>
        <taxon>Pentapetalae</taxon>
        <taxon>asterids</taxon>
        <taxon>campanulids</taxon>
        <taxon>Apiales</taxon>
        <taxon>Apiaceae</taxon>
        <taxon>Apioideae</taxon>
        <taxon>Scandiceae</taxon>
        <taxon>Daucinae</taxon>
        <taxon>Daucus</taxon>
        <taxon>Daucus sect. Daucus</taxon>
    </lineage>
</organism>
<evidence type="ECO:0000256" key="3">
    <source>
        <dbReference type="ARBA" id="ARBA00023125"/>
    </source>
</evidence>
<evidence type="ECO:0000313" key="9">
    <source>
        <dbReference type="Proteomes" id="UP000077755"/>
    </source>
</evidence>
<dbReference type="NCBIfam" id="TIGR01557">
    <property type="entry name" value="myb_SHAQKYF"/>
    <property type="match status" value="1"/>
</dbReference>
<dbReference type="Proteomes" id="UP000077755">
    <property type="component" value="Chromosome 1"/>
</dbReference>
<evidence type="ECO:0000256" key="6">
    <source>
        <dbReference type="SAM" id="MobiDB-lite"/>
    </source>
</evidence>
<reference evidence="8" key="1">
    <citation type="journal article" date="2016" name="Nat. Genet.">
        <title>A high-quality carrot genome assembly provides new insights into carotenoid accumulation and asterid genome evolution.</title>
        <authorList>
            <person name="Iorizzo M."/>
            <person name="Ellison S."/>
            <person name="Senalik D."/>
            <person name="Zeng P."/>
            <person name="Satapoomin P."/>
            <person name="Huang J."/>
            <person name="Bowman M."/>
            <person name="Iovene M."/>
            <person name="Sanseverino W."/>
            <person name="Cavagnaro P."/>
            <person name="Yildiz M."/>
            <person name="Macko-Podgorni A."/>
            <person name="Moranska E."/>
            <person name="Grzebelus E."/>
            <person name="Grzebelus D."/>
            <person name="Ashrafi H."/>
            <person name="Zheng Z."/>
            <person name="Cheng S."/>
            <person name="Spooner D."/>
            <person name="Van Deynze A."/>
            <person name="Simon P."/>
        </authorList>
    </citation>
    <scope>NUCLEOTIDE SEQUENCE</scope>
    <source>
        <tissue evidence="8">Leaf</tissue>
    </source>
</reference>
<name>A0AAF1AGX3_DAUCS</name>
<evidence type="ECO:0000256" key="4">
    <source>
        <dbReference type="ARBA" id="ARBA00023163"/>
    </source>
</evidence>